<dbReference type="STRING" id="1095630.A0A2J6T596"/>
<dbReference type="Gene3D" id="3.40.50.10810">
    <property type="entry name" value="Tandem AAA-ATPase domain"/>
    <property type="match status" value="1"/>
</dbReference>
<dbReference type="InterPro" id="IPR050628">
    <property type="entry name" value="SNF2_RAD54_helicase_TF"/>
</dbReference>
<evidence type="ECO:0000259" key="6">
    <source>
        <dbReference type="PROSITE" id="PS51194"/>
    </source>
</evidence>
<dbReference type="InterPro" id="IPR001650">
    <property type="entry name" value="Helicase_C-like"/>
</dbReference>
<dbReference type="GO" id="GO:0006281">
    <property type="term" value="P:DNA repair"/>
    <property type="evidence" value="ECO:0007669"/>
    <property type="project" value="TreeGrafter"/>
</dbReference>
<dbReference type="GO" id="GO:0016787">
    <property type="term" value="F:hydrolase activity"/>
    <property type="evidence" value="ECO:0007669"/>
    <property type="project" value="UniProtKB-KW"/>
</dbReference>
<feature type="domain" description="Helicase C-terminal" evidence="6">
    <location>
        <begin position="754"/>
        <end position="904"/>
    </location>
</feature>
<dbReference type="PROSITE" id="PS51192">
    <property type="entry name" value="HELICASE_ATP_BIND_1"/>
    <property type="match status" value="1"/>
</dbReference>
<dbReference type="Pfam" id="PF00176">
    <property type="entry name" value="SNF2-rel_dom"/>
    <property type="match status" value="1"/>
</dbReference>
<dbReference type="InterPro" id="IPR049730">
    <property type="entry name" value="SNF2/RAD54-like_C"/>
</dbReference>
<dbReference type="SUPFAM" id="SSF52540">
    <property type="entry name" value="P-loop containing nucleoside triphosphate hydrolases"/>
    <property type="match status" value="2"/>
</dbReference>
<dbReference type="InterPro" id="IPR027417">
    <property type="entry name" value="P-loop_NTPase"/>
</dbReference>
<dbReference type="GeneID" id="36586300"/>
<keyword evidence="2" id="KW-0378">Hydrolase</keyword>
<dbReference type="Gene3D" id="3.40.50.300">
    <property type="entry name" value="P-loop containing nucleotide triphosphate hydrolases"/>
    <property type="match status" value="1"/>
</dbReference>
<keyword evidence="3" id="KW-0067">ATP-binding</keyword>
<organism evidence="7 8">
    <name type="scientific">Hyaloscypha bicolor E</name>
    <dbReference type="NCBI Taxonomy" id="1095630"/>
    <lineage>
        <taxon>Eukaryota</taxon>
        <taxon>Fungi</taxon>
        <taxon>Dikarya</taxon>
        <taxon>Ascomycota</taxon>
        <taxon>Pezizomycotina</taxon>
        <taxon>Leotiomycetes</taxon>
        <taxon>Helotiales</taxon>
        <taxon>Hyaloscyphaceae</taxon>
        <taxon>Hyaloscypha</taxon>
        <taxon>Hyaloscypha bicolor</taxon>
    </lineage>
</organism>
<dbReference type="SMART" id="SM00487">
    <property type="entry name" value="DEXDc"/>
    <property type="match status" value="1"/>
</dbReference>
<dbReference type="OrthoDB" id="448448at2759"/>
<feature type="domain" description="Helicase ATP-binding" evidence="5">
    <location>
        <begin position="389"/>
        <end position="572"/>
    </location>
</feature>
<feature type="region of interest" description="Disordered" evidence="4">
    <location>
        <begin position="1"/>
        <end position="24"/>
    </location>
</feature>
<evidence type="ECO:0000313" key="7">
    <source>
        <dbReference type="EMBL" id="PMD58192.1"/>
    </source>
</evidence>
<evidence type="ECO:0000256" key="4">
    <source>
        <dbReference type="SAM" id="MobiDB-lite"/>
    </source>
</evidence>
<keyword evidence="8" id="KW-1185">Reference proteome</keyword>
<dbReference type="InterPro" id="IPR000330">
    <property type="entry name" value="SNF2_N"/>
</dbReference>
<evidence type="ECO:0000259" key="5">
    <source>
        <dbReference type="PROSITE" id="PS51192"/>
    </source>
</evidence>
<name>A0A2J6T596_9HELO</name>
<dbReference type="PANTHER" id="PTHR45626">
    <property type="entry name" value="TRANSCRIPTION TERMINATION FACTOR 2-RELATED"/>
    <property type="match status" value="1"/>
</dbReference>
<evidence type="ECO:0000256" key="2">
    <source>
        <dbReference type="ARBA" id="ARBA00022801"/>
    </source>
</evidence>
<dbReference type="InParanoid" id="A0A2J6T596"/>
<dbReference type="GO" id="GO:0005524">
    <property type="term" value="F:ATP binding"/>
    <property type="evidence" value="ECO:0007669"/>
    <property type="project" value="UniProtKB-KW"/>
</dbReference>
<dbReference type="InterPro" id="IPR014001">
    <property type="entry name" value="Helicase_ATP-bd"/>
</dbReference>
<dbReference type="AlphaFoldDB" id="A0A2J6T596"/>
<dbReference type="GO" id="GO:0008094">
    <property type="term" value="F:ATP-dependent activity, acting on DNA"/>
    <property type="evidence" value="ECO:0007669"/>
    <property type="project" value="TreeGrafter"/>
</dbReference>
<proteinExistence type="predicted"/>
<dbReference type="RefSeq" id="XP_024735096.1">
    <property type="nucleotide sequence ID" value="XM_024878223.1"/>
</dbReference>
<dbReference type="SMART" id="SM00490">
    <property type="entry name" value="HELICc"/>
    <property type="match status" value="1"/>
</dbReference>
<sequence>MSGSPSEPARHLKRTKQNEAEDSKVLKIARLAPDYERLVDSSASIEIQEARVPKRATSPENTSDLLFLTEGESSYASEQTARDITKSRDSLQSLDEVKTGTSLLKAASINTGPSVTENAELSPEICLGMIFGAKAAYVDGASLDETCFKNVLIGDPQYIRLKLLLKNNCHFLCFDFSDVGIAVLDTRTSAVLQRIETICPTQLYVFKDESPAPSIDQQGDQSFSRQHILHLVIDIYSPRRFAEAIGKELSKVYFYLQHPYRPDKSRLYENPHEFKSKRQAPGYIPGKPELLSQQSLPYIQTPTADLPKEERQASLVEQLLQTQVQNQTIQQSDPDSRITTNLLLHQKQALYFILQRERGIINSGLSLWKTEGTEHRPYYRHSIHDFRTVKLPEDNRGGLLADEMGLGKTLSLISAIVTSLDDAKTYSCLHQQKNRVNAARKSRATLVIAPSTVLLDGWLTEIKSHVFEGTLNVYLYHGQGRQSDVEHLLDYDIVLTTYATISAEHSKASPPLQQLEWFRIVLDEAHFIRNSSTKQFQAVCRLKAQRRWCLSGTPVQNSLEDLGSLMQFLRVPFLDRKADFKRHIISPLLTGKSESTLNLRLLLDAICLRRMMSILNLPKTRYQTQRVTQSPEERNLYDEILQKSREEIELAVSSKNSGTAYSSILRAILRTRMLCDHGTFLKAASKSRLVSPSIDNGDILSELQEGDRGLDQLSPHLTSNRDDPWQMDIDTPHRPSHDLLLPSSETLQRGHSTKLLALVKNLRSEGLEVKSIVFSCWKTTLDLVEPLLRSNNLTFIRIDGNVSGSGRASLVNKFQTDPRIKIILMTTGTGAVGLNLTIATQVHILEPQWNPSIESQAIGRTLRLTQKDVVTVTRYITENTIEEQVQDRQSKKLELAELTLNQDMGSEDQMSQRLQNLRSLLRV</sequence>
<gene>
    <name evidence="7" type="ORF">K444DRAFT_592090</name>
</gene>
<evidence type="ECO:0000256" key="3">
    <source>
        <dbReference type="ARBA" id="ARBA00022840"/>
    </source>
</evidence>
<dbReference type="Proteomes" id="UP000235371">
    <property type="component" value="Unassembled WGS sequence"/>
</dbReference>
<reference evidence="7 8" key="1">
    <citation type="submission" date="2016-04" db="EMBL/GenBank/DDBJ databases">
        <title>A degradative enzymes factory behind the ericoid mycorrhizal symbiosis.</title>
        <authorList>
            <consortium name="DOE Joint Genome Institute"/>
            <person name="Martino E."/>
            <person name="Morin E."/>
            <person name="Grelet G."/>
            <person name="Kuo A."/>
            <person name="Kohler A."/>
            <person name="Daghino S."/>
            <person name="Barry K."/>
            <person name="Choi C."/>
            <person name="Cichocki N."/>
            <person name="Clum A."/>
            <person name="Copeland A."/>
            <person name="Hainaut M."/>
            <person name="Haridas S."/>
            <person name="Labutti K."/>
            <person name="Lindquist E."/>
            <person name="Lipzen A."/>
            <person name="Khouja H.-R."/>
            <person name="Murat C."/>
            <person name="Ohm R."/>
            <person name="Olson A."/>
            <person name="Spatafora J."/>
            <person name="Veneault-Fourrey C."/>
            <person name="Henrissat B."/>
            <person name="Grigoriev I."/>
            <person name="Martin F."/>
            <person name="Perotto S."/>
        </authorList>
    </citation>
    <scope>NUCLEOTIDE SEQUENCE [LARGE SCALE GENOMIC DNA]</scope>
    <source>
        <strain evidence="7 8">E</strain>
    </source>
</reference>
<dbReference type="CDD" id="cd18793">
    <property type="entry name" value="SF2_C_SNF"/>
    <property type="match status" value="1"/>
</dbReference>
<dbReference type="GO" id="GO:0005634">
    <property type="term" value="C:nucleus"/>
    <property type="evidence" value="ECO:0007669"/>
    <property type="project" value="TreeGrafter"/>
</dbReference>
<dbReference type="PROSITE" id="PS51194">
    <property type="entry name" value="HELICASE_CTER"/>
    <property type="match status" value="1"/>
</dbReference>
<protein>
    <submittedName>
        <fullName evidence="7">Uncharacterized protein</fullName>
    </submittedName>
</protein>
<keyword evidence="1" id="KW-0547">Nucleotide-binding</keyword>
<evidence type="ECO:0000256" key="1">
    <source>
        <dbReference type="ARBA" id="ARBA00022741"/>
    </source>
</evidence>
<dbReference type="Pfam" id="PF00271">
    <property type="entry name" value="Helicase_C"/>
    <property type="match status" value="1"/>
</dbReference>
<dbReference type="InterPro" id="IPR038718">
    <property type="entry name" value="SNF2-like_sf"/>
</dbReference>
<dbReference type="EMBL" id="KZ613828">
    <property type="protein sequence ID" value="PMD58192.1"/>
    <property type="molecule type" value="Genomic_DNA"/>
</dbReference>
<evidence type="ECO:0000313" key="8">
    <source>
        <dbReference type="Proteomes" id="UP000235371"/>
    </source>
</evidence>
<dbReference type="PANTHER" id="PTHR45626:SF52">
    <property type="entry name" value="SINGLE-STRANDED DNA-DEPENDENT ATPASE (EUROFUNG)"/>
    <property type="match status" value="1"/>
</dbReference>
<accession>A0A2J6T596</accession>
<dbReference type="CDD" id="cd18008">
    <property type="entry name" value="DEXDc_SHPRH-like"/>
    <property type="match status" value="1"/>
</dbReference>